<evidence type="ECO:0000313" key="6">
    <source>
        <dbReference type="EMBL" id="KAH6874068.1"/>
    </source>
</evidence>
<proteinExistence type="predicted"/>
<dbReference type="GO" id="GO:0004497">
    <property type="term" value="F:monooxygenase activity"/>
    <property type="evidence" value="ECO:0007669"/>
    <property type="project" value="UniProtKB-KW"/>
</dbReference>
<dbReference type="GO" id="GO:0046872">
    <property type="term" value="F:metal ion binding"/>
    <property type="evidence" value="ECO:0007669"/>
    <property type="project" value="UniProtKB-KW"/>
</dbReference>
<sequence>MKLVAIQLLFAVCNGLLTERQSCLNPATRTEWRDLADSEKSAYIEAVQCLKSIESRLSGTDDDSLYDDFAYVHRQLDTQIHSVAVFLPWHRWFVYVYESALQDECGYNGTLPYWDWTLDYEDPASSPVFDTDLGFGGNGEEGSGCVIDGPFAGLNLSTPDDHCLQRVFNLDMIPLYASPSQVNSTLETISYSLFRPALESGPHRGAHAGISGDMGHNYSPNDPIFFLHHGNIDRIWWQWQSVDSSRRSDYAGNRYRNNATVEGTLEDPVPMVSGFFDEAYTVGDLMWVETGVFCYTY</sequence>
<feature type="signal peptide" evidence="3">
    <location>
        <begin position="1"/>
        <end position="15"/>
    </location>
</feature>
<dbReference type="SUPFAM" id="SSF48056">
    <property type="entry name" value="Di-copper centre-containing domain"/>
    <property type="match status" value="1"/>
</dbReference>
<keyword evidence="3" id="KW-0732">Signal</keyword>
<keyword evidence="7" id="KW-1185">Reference proteome</keyword>
<evidence type="ECO:0000256" key="2">
    <source>
        <dbReference type="ARBA" id="ARBA00023008"/>
    </source>
</evidence>
<dbReference type="PANTHER" id="PTHR11474:SF126">
    <property type="entry name" value="TYROSINASE-LIKE PROTEIN TYR-1-RELATED"/>
    <property type="match status" value="1"/>
</dbReference>
<dbReference type="PANTHER" id="PTHR11474">
    <property type="entry name" value="TYROSINASE FAMILY MEMBER"/>
    <property type="match status" value="1"/>
</dbReference>
<evidence type="ECO:0000259" key="5">
    <source>
        <dbReference type="PROSITE" id="PS00498"/>
    </source>
</evidence>
<dbReference type="PRINTS" id="PR00092">
    <property type="entry name" value="TYROSINASE"/>
</dbReference>
<dbReference type="InterPro" id="IPR050316">
    <property type="entry name" value="Tyrosinase/Hemocyanin"/>
</dbReference>
<evidence type="ECO:0000256" key="1">
    <source>
        <dbReference type="ARBA" id="ARBA00022723"/>
    </source>
</evidence>
<dbReference type="PROSITE" id="PS00498">
    <property type="entry name" value="TYROSINASE_2"/>
    <property type="match status" value="1"/>
</dbReference>
<dbReference type="InterPro" id="IPR002227">
    <property type="entry name" value="Tyrosinase_Cu-bd"/>
</dbReference>
<keyword evidence="2" id="KW-0186">Copper</keyword>
<keyword evidence="6" id="KW-0503">Monooxygenase</keyword>
<feature type="chain" id="PRO_5040300888" evidence="3">
    <location>
        <begin position="16"/>
        <end position="297"/>
    </location>
</feature>
<comment type="caution">
    <text evidence="6">The sequence shown here is derived from an EMBL/GenBank/DDBJ whole genome shotgun (WGS) entry which is preliminary data.</text>
</comment>
<evidence type="ECO:0000313" key="7">
    <source>
        <dbReference type="Proteomes" id="UP000777438"/>
    </source>
</evidence>
<evidence type="ECO:0000259" key="4">
    <source>
        <dbReference type="PROSITE" id="PS00497"/>
    </source>
</evidence>
<dbReference type="Gene3D" id="1.10.1280.10">
    <property type="entry name" value="Di-copper center containing domain from catechol oxidase"/>
    <property type="match status" value="1"/>
</dbReference>
<organism evidence="6 7">
    <name type="scientific">Thelonectria olida</name>
    <dbReference type="NCBI Taxonomy" id="1576542"/>
    <lineage>
        <taxon>Eukaryota</taxon>
        <taxon>Fungi</taxon>
        <taxon>Dikarya</taxon>
        <taxon>Ascomycota</taxon>
        <taxon>Pezizomycotina</taxon>
        <taxon>Sordariomycetes</taxon>
        <taxon>Hypocreomycetidae</taxon>
        <taxon>Hypocreales</taxon>
        <taxon>Nectriaceae</taxon>
        <taxon>Thelonectria</taxon>
    </lineage>
</organism>
<dbReference type="PROSITE" id="PS00497">
    <property type="entry name" value="TYROSINASE_1"/>
    <property type="match status" value="1"/>
</dbReference>
<dbReference type="Proteomes" id="UP000777438">
    <property type="component" value="Unassembled WGS sequence"/>
</dbReference>
<gene>
    <name evidence="6" type="ORF">B0T10DRAFT_522154</name>
</gene>
<name>A0A9P9AFP1_9HYPO</name>
<accession>A0A9P9AFP1</accession>
<dbReference type="InterPro" id="IPR008922">
    <property type="entry name" value="Di-copper_centre_dom_sf"/>
</dbReference>
<dbReference type="EMBL" id="JAGPYM010000042">
    <property type="protein sequence ID" value="KAH6874068.1"/>
    <property type="molecule type" value="Genomic_DNA"/>
</dbReference>
<feature type="domain" description="Tyrosinase copper-binding" evidence="4">
    <location>
        <begin position="81"/>
        <end position="98"/>
    </location>
</feature>
<dbReference type="AlphaFoldDB" id="A0A9P9AFP1"/>
<keyword evidence="1" id="KW-0479">Metal-binding</keyword>
<reference evidence="6 7" key="1">
    <citation type="journal article" date="2021" name="Nat. Commun.">
        <title>Genetic determinants of endophytism in the Arabidopsis root mycobiome.</title>
        <authorList>
            <person name="Mesny F."/>
            <person name="Miyauchi S."/>
            <person name="Thiergart T."/>
            <person name="Pickel B."/>
            <person name="Atanasova L."/>
            <person name="Karlsson M."/>
            <person name="Huettel B."/>
            <person name="Barry K.W."/>
            <person name="Haridas S."/>
            <person name="Chen C."/>
            <person name="Bauer D."/>
            <person name="Andreopoulos W."/>
            <person name="Pangilinan J."/>
            <person name="LaButti K."/>
            <person name="Riley R."/>
            <person name="Lipzen A."/>
            <person name="Clum A."/>
            <person name="Drula E."/>
            <person name="Henrissat B."/>
            <person name="Kohler A."/>
            <person name="Grigoriev I.V."/>
            <person name="Martin F.M."/>
            <person name="Hacquard S."/>
        </authorList>
    </citation>
    <scope>NUCLEOTIDE SEQUENCE [LARGE SCALE GENOMIC DNA]</scope>
    <source>
        <strain evidence="6 7">MPI-CAGE-CH-0241</strain>
    </source>
</reference>
<evidence type="ECO:0000256" key="3">
    <source>
        <dbReference type="SAM" id="SignalP"/>
    </source>
</evidence>
<protein>
    <submittedName>
        <fullName evidence="6">Monooxygenase</fullName>
    </submittedName>
</protein>
<dbReference type="Pfam" id="PF00264">
    <property type="entry name" value="Tyrosinase"/>
    <property type="match status" value="1"/>
</dbReference>
<dbReference type="OrthoDB" id="6132182at2759"/>
<feature type="domain" description="Tyrosinase copper-binding" evidence="5">
    <location>
        <begin position="222"/>
        <end position="233"/>
    </location>
</feature>
<keyword evidence="6" id="KW-0560">Oxidoreductase</keyword>